<keyword evidence="6 8" id="KW-0472">Membrane</keyword>
<organism evidence="9 10">
    <name type="scientific">Corynebacterium vitaeruminis DSM 20294</name>
    <dbReference type="NCBI Taxonomy" id="1224164"/>
    <lineage>
        <taxon>Bacteria</taxon>
        <taxon>Bacillati</taxon>
        <taxon>Actinomycetota</taxon>
        <taxon>Actinomycetes</taxon>
        <taxon>Mycobacteriales</taxon>
        <taxon>Corynebacteriaceae</taxon>
        <taxon>Corynebacterium</taxon>
    </lineage>
</organism>
<dbReference type="Proteomes" id="UP000019222">
    <property type="component" value="Chromosome"/>
</dbReference>
<keyword evidence="10" id="KW-1185">Reference proteome</keyword>
<dbReference type="Pfam" id="PF09594">
    <property type="entry name" value="GT87"/>
    <property type="match status" value="1"/>
</dbReference>
<evidence type="ECO:0000313" key="9">
    <source>
        <dbReference type="EMBL" id="AHI23195.1"/>
    </source>
</evidence>
<evidence type="ECO:0008006" key="11">
    <source>
        <dbReference type="Google" id="ProtNLM"/>
    </source>
</evidence>
<evidence type="ECO:0000256" key="5">
    <source>
        <dbReference type="ARBA" id="ARBA00022989"/>
    </source>
</evidence>
<dbReference type="HOGENOM" id="CLU_034641_3_0_11"/>
<keyword evidence="3" id="KW-0808">Transferase</keyword>
<evidence type="ECO:0000313" key="10">
    <source>
        <dbReference type="Proteomes" id="UP000019222"/>
    </source>
</evidence>
<keyword evidence="2" id="KW-1003">Cell membrane</keyword>
<dbReference type="STRING" id="1224164.B843_09050"/>
<feature type="transmembrane region" description="Helical" evidence="8">
    <location>
        <begin position="177"/>
        <end position="198"/>
    </location>
</feature>
<evidence type="ECO:0000256" key="3">
    <source>
        <dbReference type="ARBA" id="ARBA00022679"/>
    </source>
</evidence>
<evidence type="ECO:0000256" key="8">
    <source>
        <dbReference type="SAM" id="Phobius"/>
    </source>
</evidence>
<evidence type="ECO:0000256" key="1">
    <source>
        <dbReference type="ARBA" id="ARBA00004651"/>
    </source>
</evidence>
<feature type="transmembrane region" description="Helical" evidence="8">
    <location>
        <begin position="294"/>
        <end position="318"/>
    </location>
</feature>
<gene>
    <name evidence="9" type="ORF">B843_09050</name>
</gene>
<dbReference type="GO" id="GO:0016758">
    <property type="term" value="F:hexosyltransferase activity"/>
    <property type="evidence" value="ECO:0007669"/>
    <property type="project" value="InterPro"/>
</dbReference>
<evidence type="ECO:0000256" key="6">
    <source>
        <dbReference type="ARBA" id="ARBA00023136"/>
    </source>
</evidence>
<protein>
    <recommendedName>
        <fullName evidence="11">Polyprenol-phosphate-mannose-dependent alpha-(1-2)-phosphatidylinositol mannoside mannosyltransferase</fullName>
    </recommendedName>
</protein>
<proteinExistence type="inferred from homology"/>
<comment type="similarity">
    <text evidence="7">Belongs to the glycosyltransferase 87 family.</text>
</comment>
<accession>W5Y2T9</accession>
<evidence type="ECO:0000256" key="7">
    <source>
        <dbReference type="ARBA" id="ARBA00024033"/>
    </source>
</evidence>
<keyword evidence="4 8" id="KW-0812">Transmembrane</keyword>
<dbReference type="KEGG" id="cvt:B843_09050"/>
<dbReference type="EMBL" id="CP004353">
    <property type="protein sequence ID" value="AHI23195.1"/>
    <property type="molecule type" value="Genomic_DNA"/>
</dbReference>
<feature type="transmembrane region" description="Helical" evidence="8">
    <location>
        <begin position="151"/>
        <end position="170"/>
    </location>
</feature>
<evidence type="ECO:0000256" key="4">
    <source>
        <dbReference type="ARBA" id="ARBA00022692"/>
    </source>
</evidence>
<reference evidence="9 10" key="1">
    <citation type="submission" date="2013-02" db="EMBL/GenBank/DDBJ databases">
        <title>The complete genome sequence of Corynebacterium vitaeruminis DSM 20294.</title>
        <authorList>
            <person name="Ruckert C."/>
            <person name="Albersmeier A."/>
            <person name="Kalinowski J."/>
        </authorList>
    </citation>
    <scope>NUCLEOTIDE SEQUENCE [LARGE SCALE GENOMIC DNA]</scope>
    <source>
        <strain evidence="10">ATCC 10234</strain>
    </source>
</reference>
<comment type="subcellular location">
    <subcellularLocation>
        <location evidence="1">Cell membrane</location>
        <topology evidence="1">Multi-pass membrane protein</topology>
    </subcellularLocation>
</comment>
<feature type="transmembrane region" description="Helical" evidence="8">
    <location>
        <begin position="15"/>
        <end position="36"/>
    </location>
</feature>
<feature type="transmembrane region" description="Helical" evidence="8">
    <location>
        <begin position="204"/>
        <end position="222"/>
    </location>
</feature>
<feature type="transmembrane region" description="Helical" evidence="8">
    <location>
        <begin position="79"/>
        <end position="95"/>
    </location>
</feature>
<feature type="transmembrane region" description="Helical" evidence="8">
    <location>
        <begin position="265"/>
        <end position="282"/>
    </location>
</feature>
<keyword evidence="5 8" id="KW-1133">Transmembrane helix</keyword>
<dbReference type="PATRIC" id="fig|1224164.3.peg.1827"/>
<evidence type="ECO:0000256" key="2">
    <source>
        <dbReference type="ARBA" id="ARBA00022475"/>
    </source>
</evidence>
<dbReference type="eggNOG" id="COG5650">
    <property type="taxonomic scope" value="Bacteria"/>
</dbReference>
<dbReference type="InterPro" id="IPR018584">
    <property type="entry name" value="GT87"/>
</dbReference>
<name>W5Y2T9_9CORY</name>
<feature type="transmembrane region" description="Helical" evidence="8">
    <location>
        <begin position="361"/>
        <end position="383"/>
    </location>
</feature>
<dbReference type="RefSeq" id="WP_025253211.1">
    <property type="nucleotide sequence ID" value="NZ_CP004353.1"/>
</dbReference>
<dbReference type="GO" id="GO:0005886">
    <property type="term" value="C:plasma membrane"/>
    <property type="evidence" value="ECO:0007669"/>
    <property type="project" value="UniProtKB-SubCell"/>
</dbReference>
<sequence>MPALKTPPASAKPSGLGTIGAIIGGVASVLFILWLLRGDNSFLTYLLDVDVYRLGAKEFLGGGNLYDQSFHTRLIDLPFTYPPFGALFFAPLALLPQTAVQVIIIALSALCLWASVAAVLSHYGQARPWVEALWVVPFALVSEPVRATFEFGQINLVLMALVIADVTGVFRRLPRGVLVGIAAAIKLTPAYYGLYYLARRDWKGVAGVIGGFLGATFLAFLIHPHTTIQYFTAVLFDNGRIGNLEYAMNVSLSGLNARISADTRLIWLVATVIVTVLVYFSARSAHKAGQDFLAFIVVALGCLCVSPVSWSHHWVWLVPAAIALYFTRHYVLAAWAILMTYFLDFHALLPRDHQVEMSWNWFEQLLGLHYVLYALVVIVVVMVRPVGAGRRRR</sequence>
<feature type="transmembrane region" description="Helical" evidence="8">
    <location>
        <begin position="102"/>
        <end position="124"/>
    </location>
</feature>
<feature type="transmembrane region" description="Helical" evidence="8">
    <location>
        <begin position="330"/>
        <end position="349"/>
    </location>
</feature>
<dbReference type="AlphaFoldDB" id="W5Y2T9"/>